<dbReference type="Proteomes" id="UP000326912">
    <property type="component" value="Unassembled WGS sequence"/>
</dbReference>
<keyword evidence="9" id="KW-1185">Reference proteome</keyword>
<keyword evidence="4 7" id="KW-0812">Transmembrane</keyword>
<keyword evidence="6 7" id="KW-0472">Membrane</keyword>
<organism evidence="8 9">
    <name type="scientific">Dictyobacter vulcani</name>
    <dbReference type="NCBI Taxonomy" id="2607529"/>
    <lineage>
        <taxon>Bacteria</taxon>
        <taxon>Bacillati</taxon>
        <taxon>Chloroflexota</taxon>
        <taxon>Ktedonobacteria</taxon>
        <taxon>Ktedonobacterales</taxon>
        <taxon>Dictyobacteraceae</taxon>
        <taxon>Dictyobacter</taxon>
    </lineage>
</organism>
<feature type="transmembrane region" description="Helical" evidence="7">
    <location>
        <begin position="51"/>
        <end position="76"/>
    </location>
</feature>
<evidence type="ECO:0000313" key="8">
    <source>
        <dbReference type="EMBL" id="GER91595.1"/>
    </source>
</evidence>
<dbReference type="PANTHER" id="PTHR23513:SF9">
    <property type="entry name" value="ENTEROBACTIN EXPORTER ENTS"/>
    <property type="match status" value="1"/>
</dbReference>
<dbReference type="AlphaFoldDB" id="A0A5J4KUK9"/>
<dbReference type="GO" id="GO:0005886">
    <property type="term" value="C:plasma membrane"/>
    <property type="evidence" value="ECO:0007669"/>
    <property type="project" value="UniProtKB-SubCell"/>
</dbReference>
<dbReference type="InterPro" id="IPR036259">
    <property type="entry name" value="MFS_trans_sf"/>
</dbReference>
<evidence type="ECO:0000256" key="6">
    <source>
        <dbReference type="ARBA" id="ARBA00023136"/>
    </source>
</evidence>
<feature type="transmembrane region" description="Helical" evidence="7">
    <location>
        <begin position="111"/>
        <end position="135"/>
    </location>
</feature>
<keyword evidence="5 7" id="KW-1133">Transmembrane helix</keyword>
<accession>A0A5J4KUK9</accession>
<evidence type="ECO:0000256" key="4">
    <source>
        <dbReference type="ARBA" id="ARBA00022692"/>
    </source>
</evidence>
<proteinExistence type="predicted"/>
<dbReference type="RefSeq" id="WP_151759226.1">
    <property type="nucleotide sequence ID" value="NZ_BKZW01000004.1"/>
</dbReference>
<dbReference type="Gene3D" id="1.20.1250.20">
    <property type="entry name" value="MFS general substrate transporter like domains"/>
    <property type="match status" value="1"/>
</dbReference>
<keyword evidence="2" id="KW-0813">Transport</keyword>
<name>A0A5J4KUK9_9CHLR</name>
<reference evidence="8 9" key="1">
    <citation type="submission" date="2019-10" db="EMBL/GenBank/DDBJ databases">
        <title>Dictyobacter vulcani sp. nov., within the class Ktedonobacteria, isolated from soil of volcanic Mt. Zao.</title>
        <authorList>
            <person name="Zheng Y."/>
            <person name="Wang C.M."/>
            <person name="Sakai Y."/>
            <person name="Abe K."/>
            <person name="Yokota A."/>
            <person name="Yabe S."/>
        </authorList>
    </citation>
    <scope>NUCLEOTIDE SEQUENCE [LARGE SCALE GENOMIC DNA]</scope>
    <source>
        <strain evidence="8 9">W12</strain>
    </source>
</reference>
<evidence type="ECO:0000256" key="2">
    <source>
        <dbReference type="ARBA" id="ARBA00022448"/>
    </source>
</evidence>
<sequence>MFSAFKIAMDRSPLRSGPFLRLWLGLSISYLGDQFTLIALLWFVLQLTGSGIAVSLVILCFQLPAMLTGPLLGALLDQWQPRLVIGIDNCVRALLIGAIPSLYLLGVLQLWHIYVLAVLAGALAPATGAGIRVILPHLVAEDALSGPMLYLQPACNLRLCLVQLLRGLWLPGRSALGFID</sequence>
<evidence type="ECO:0000256" key="3">
    <source>
        <dbReference type="ARBA" id="ARBA00022475"/>
    </source>
</evidence>
<evidence type="ECO:0000256" key="1">
    <source>
        <dbReference type="ARBA" id="ARBA00004651"/>
    </source>
</evidence>
<evidence type="ECO:0000256" key="5">
    <source>
        <dbReference type="ARBA" id="ARBA00022989"/>
    </source>
</evidence>
<keyword evidence="3" id="KW-1003">Cell membrane</keyword>
<gene>
    <name evidence="8" type="ORF">KDW_57570</name>
</gene>
<evidence type="ECO:0000256" key="7">
    <source>
        <dbReference type="SAM" id="Phobius"/>
    </source>
</evidence>
<protein>
    <recommendedName>
        <fullName evidence="10">Major facilitator superfamily (MFS) profile domain-containing protein</fullName>
    </recommendedName>
</protein>
<dbReference type="SUPFAM" id="SSF103473">
    <property type="entry name" value="MFS general substrate transporter"/>
    <property type="match status" value="1"/>
</dbReference>
<feature type="transmembrane region" description="Helical" evidence="7">
    <location>
        <begin position="83"/>
        <end position="105"/>
    </location>
</feature>
<feature type="transmembrane region" description="Helical" evidence="7">
    <location>
        <begin position="20"/>
        <end position="45"/>
    </location>
</feature>
<comment type="subcellular location">
    <subcellularLocation>
        <location evidence="1">Cell membrane</location>
        <topology evidence="1">Multi-pass membrane protein</topology>
    </subcellularLocation>
</comment>
<dbReference type="EMBL" id="BKZW01000004">
    <property type="protein sequence ID" value="GER91595.1"/>
    <property type="molecule type" value="Genomic_DNA"/>
</dbReference>
<dbReference type="PANTHER" id="PTHR23513">
    <property type="entry name" value="INTEGRAL MEMBRANE EFFLUX PROTEIN-RELATED"/>
    <property type="match status" value="1"/>
</dbReference>
<comment type="caution">
    <text evidence="8">The sequence shown here is derived from an EMBL/GenBank/DDBJ whole genome shotgun (WGS) entry which is preliminary data.</text>
</comment>
<evidence type="ECO:0008006" key="10">
    <source>
        <dbReference type="Google" id="ProtNLM"/>
    </source>
</evidence>
<evidence type="ECO:0000313" key="9">
    <source>
        <dbReference type="Proteomes" id="UP000326912"/>
    </source>
</evidence>